<dbReference type="Proteomes" id="UP001432251">
    <property type="component" value="Chromosome"/>
</dbReference>
<keyword evidence="2" id="KW-1185">Reference proteome</keyword>
<reference evidence="1" key="1">
    <citation type="journal article" date="2025" name="Int. J. Syst. Evol. Microbiol.">
        <title>Streptomyces citrinus sp. nov., with yellow diffusible pigment.</title>
        <authorList>
            <person name="He Y."/>
            <person name="Yang E."/>
            <person name="Xu J."/>
            <person name="Sun Y."/>
            <person name="Sun L."/>
        </authorList>
    </citation>
    <scope>NUCLEOTIDE SEQUENCE</scope>
    <source>
        <strain evidence="1">Q6</strain>
    </source>
</reference>
<protein>
    <submittedName>
        <fullName evidence="1">VOC family protein</fullName>
    </submittedName>
</protein>
<organism evidence="1 2">
    <name type="scientific">Streptomyces citrinus</name>
    <dbReference type="NCBI Taxonomy" id="3118173"/>
    <lineage>
        <taxon>Bacteria</taxon>
        <taxon>Bacillati</taxon>
        <taxon>Actinomycetota</taxon>
        <taxon>Actinomycetes</taxon>
        <taxon>Kitasatosporales</taxon>
        <taxon>Streptomycetaceae</taxon>
        <taxon>Streptomyces</taxon>
    </lineage>
</organism>
<gene>
    <name evidence="1" type="ORF">V2W30_37780</name>
</gene>
<accession>A0ACD5AMT4</accession>
<proteinExistence type="predicted"/>
<evidence type="ECO:0000313" key="2">
    <source>
        <dbReference type="Proteomes" id="UP001432251"/>
    </source>
</evidence>
<dbReference type="EMBL" id="CP146022">
    <property type="protein sequence ID" value="WWQ68522.1"/>
    <property type="molecule type" value="Genomic_DNA"/>
</dbReference>
<sequence length="115" mass="11775">MTTGQKTIITPVGDLAAAKALYAALLGVQPTVDEAYYVGFDVAGQHLGLDPNGHGSGMTAPVGFWHVDDIRGTVEGLVAAGAEIVQDVTEVGAGRQIAKLKDADGNVFGVLQDPS</sequence>
<evidence type="ECO:0000313" key="1">
    <source>
        <dbReference type="EMBL" id="WWQ68522.1"/>
    </source>
</evidence>
<name>A0ACD5AMT4_9ACTN</name>